<dbReference type="InterPro" id="IPR006900">
    <property type="entry name" value="Sec23/24_helical_dom"/>
</dbReference>
<dbReference type="InterPro" id="IPR050550">
    <property type="entry name" value="SEC23_SEC24_subfamily"/>
</dbReference>
<reference evidence="3" key="1">
    <citation type="submission" date="2013-09" db="EMBL/GenBank/DDBJ databases">
        <title>The Genome Sequence of Anopheles maculatus species B.</title>
        <authorList>
            <consortium name="The Broad Institute Genomics Platform"/>
            <person name="Neafsey D.E."/>
            <person name="Besansky N."/>
            <person name="Howell P."/>
            <person name="Walton C."/>
            <person name="Young S.K."/>
            <person name="Zeng Q."/>
            <person name="Gargeya S."/>
            <person name="Fitzgerald M."/>
            <person name="Haas B."/>
            <person name="Abouelleil A."/>
            <person name="Allen A.W."/>
            <person name="Alvarado L."/>
            <person name="Arachchi H.M."/>
            <person name="Berlin A.M."/>
            <person name="Chapman S.B."/>
            <person name="Gainer-Dewar J."/>
            <person name="Goldberg J."/>
            <person name="Griggs A."/>
            <person name="Gujja S."/>
            <person name="Hansen M."/>
            <person name="Howarth C."/>
            <person name="Imamovic A."/>
            <person name="Ireland A."/>
            <person name="Larimer J."/>
            <person name="McCowan C."/>
            <person name="Murphy C."/>
            <person name="Pearson M."/>
            <person name="Poon T.W."/>
            <person name="Priest M."/>
            <person name="Roberts A."/>
            <person name="Saif S."/>
            <person name="Shea T."/>
            <person name="Sisk P."/>
            <person name="Sykes S."/>
            <person name="Wortman J."/>
            <person name="Nusbaum C."/>
            <person name="Birren B."/>
        </authorList>
    </citation>
    <scope>NUCLEOTIDE SEQUENCE [LARGE SCALE GENOMIC DNA]</scope>
    <source>
        <strain evidence="3">maculatus3</strain>
    </source>
</reference>
<accession>A0A182SZX4</accession>
<dbReference type="Pfam" id="PF04815">
    <property type="entry name" value="Sec23_helical"/>
    <property type="match status" value="1"/>
</dbReference>
<dbReference type="Gene3D" id="1.20.120.730">
    <property type="entry name" value="Sec23/Sec24 helical domain"/>
    <property type="match status" value="2"/>
</dbReference>
<dbReference type="Proteomes" id="UP000075901">
    <property type="component" value="Unassembled WGS sequence"/>
</dbReference>
<protein>
    <recommendedName>
        <fullName evidence="1">Sec23/Sec24 helical domain-containing protein</fullName>
    </recommendedName>
</protein>
<dbReference type="GO" id="GO:0090110">
    <property type="term" value="P:COPII-coated vesicle cargo loading"/>
    <property type="evidence" value="ECO:0007669"/>
    <property type="project" value="TreeGrafter"/>
</dbReference>
<dbReference type="GO" id="GO:0006886">
    <property type="term" value="P:intracellular protein transport"/>
    <property type="evidence" value="ECO:0007669"/>
    <property type="project" value="InterPro"/>
</dbReference>
<dbReference type="Gene3D" id="3.40.20.10">
    <property type="entry name" value="Severin"/>
    <property type="match status" value="1"/>
</dbReference>
<dbReference type="PANTHER" id="PTHR13803">
    <property type="entry name" value="SEC24-RELATED PROTEIN"/>
    <property type="match status" value="1"/>
</dbReference>
<dbReference type="VEuPathDB" id="VectorBase:AMAM016778"/>
<reference evidence="2" key="2">
    <citation type="submission" date="2020-05" db="UniProtKB">
        <authorList>
            <consortium name="EnsemblMetazoa"/>
        </authorList>
    </citation>
    <scope>IDENTIFICATION</scope>
    <source>
        <strain evidence="2">maculatus3</strain>
    </source>
</reference>
<evidence type="ECO:0000259" key="1">
    <source>
        <dbReference type="Pfam" id="PF04815"/>
    </source>
</evidence>
<evidence type="ECO:0000313" key="3">
    <source>
        <dbReference type="Proteomes" id="UP000075901"/>
    </source>
</evidence>
<dbReference type="InterPro" id="IPR029006">
    <property type="entry name" value="ADF-H/Gelsolin-like_dom_sf"/>
</dbReference>
<dbReference type="InterPro" id="IPR036180">
    <property type="entry name" value="Gelsolin-like_dom_sf"/>
</dbReference>
<proteinExistence type="predicted"/>
<dbReference type="InterPro" id="IPR036175">
    <property type="entry name" value="Sec23/24_helical_dom_sf"/>
</dbReference>
<dbReference type="SUPFAM" id="SSF82754">
    <property type="entry name" value="C-terminal, gelsolin-like domain of Sec23/24"/>
    <property type="match status" value="1"/>
</dbReference>
<evidence type="ECO:0000313" key="2">
    <source>
        <dbReference type="EnsemblMetazoa" id="AMAM016778-PA"/>
    </source>
</evidence>
<dbReference type="PANTHER" id="PTHR13803:SF4">
    <property type="entry name" value="SECRETORY 24CD, ISOFORM C"/>
    <property type="match status" value="1"/>
</dbReference>
<dbReference type="AlphaFoldDB" id="A0A182SZX4"/>
<dbReference type="GO" id="GO:0008270">
    <property type="term" value="F:zinc ion binding"/>
    <property type="evidence" value="ECO:0007669"/>
    <property type="project" value="TreeGrafter"/>
</dbReference>
<dbReference type="GO" id="GO:0030127">
    <property type="term" value="C:COPII vesicle coat"/>
    <property type="evidence" value="ECO:0007669"/>
    <property type="project" value="InterPro"/>
</dbReference>
<sequence>MKLLPLYVNCLLKNDAFSGGSDISIDDRSYVIYYVMTMDLPTSVHYFYPRLIPLHDCTQQIDTDRTGLPVFDNPLSKRVRGIVEKIQDQKRRCMRLTLVKQRDKLESVLRHFLVEDRGTSDGSVSYVDFLCHVHKEIRQMLS</sequence>
<name>A0A182SZX4_9DIPT</name>
<dbReference type="GO" id="GO:0070971">
    <property type="term" value="C:endoplasmic reticulum exit site"/>
    <property type="evidence" value="ECO:0007669"/>
    <property type="project" value="TreeGrafter"/>
</dbReference>
<organism evidence="2 3">
    <name type="scientific">Anopheles maculatus</name>
    <dbReference type="NCBI Taxonomy" id="74869"/>
    <lineage>
        <taxon>Eukaryota</taxon>
        <taxon>Metazoa</taxon>
        <taxon>Ecdysozoa</taxon>
        <taxon>Arthropoda</taxon>
        <taxon>Hexapoda</taxon>
        <taxon>Insecta</taxon>
        <taxon>Pterygota</taxon>
        <taxon>Neoptera</taxon>
        <taxon>Endopterygota</taxon>
        <taxon>Diptera</taxon>
        <taxon>Nematocera</taxon>
        <taxon>Culicoidea</taxon>
        <taxon>Culicidae</taxon>
        <taxon>Anophelinae</taxon>
        <taxon>Anopheles</taxon>
        <taxon>Anopheles maculatus group</taxon>
    </lineage>
</organism>
<keyword evidence="3" id="KW-1185">Reference proteome</keyword>
<dbReference type="SUPFAM" id="SSF81811">
    <property type="entry name" value="Helical domain of Sec23/24"/>
    <property type="match status" value="1"/>
</dbReference>
<feature type="domain" description="Sec23/Sec24 helical" evidence="1">
    <location>
        <begin position="1"/>
        <end position="44"/>
    </location>
</feature>
<dbReference type="GO" id="GO:0000149">
    <property type="term" value="F:SNARE binding"/>
    <property type="evidence" value="ECO:0007669"/>
    <property type="project" value="TreeGrafter"/>
</dbReference>
<dbReference type="EnsemblMetazoa" id="AMAM016778-RA">
    <property type="protein sequence ID" value="AMAM016778-PA"/>
    <property type="gene ID" value="AMAM016778"/>
</dbReference>